<dbReference type="AlphaFoldDB" id="A0A3N0V9Z4"/>
<proteinExistence type="predicted"/>
<dbReference type="GO" id="GO:0003677">
    <property type="term" value="F:DNA binding"/>
    <property type="evidence" value="ECO:0007669"/>
    <property type="project" value="InterPro"/>
</dbReference>
<evidence type="ECO:0000313" key="3">
    <source>
        <dbReference type="Proteomes" id="UP000282106"/>
    </source>
</evidence>
<comment type="caution">
    <text evidence="2">The sequence shown here is derived from an EMBL/GenBank/DDBJ whole genome shotgun (WGS) entry which is preliminary data.</text>
</comment>
<dbReference type="CDD" id="cd00093">
    <property type="entry name" value="HTH_XRE"/>
    <property type="match status" value="1"/>
</dbReference>
<dbReference type="PROSITE" id="PS50943">
    <property type="entry name" value="HTH_CROC1"/>
    <property type="match status" value="1"/>
</dbReference>
<dbReference type="EMBL" id="RJVO01000004">
    <property type="protein sequence ID" value="ROH89596.1"/>
    <property type="molecule type" value="Genomic_DNA"/>
</dbReference>
<dbReference type="Gene3D" id="1.10.260.40">
    <property type="entry name" value="lambda repressor-like DNA-binding domains"/>
    <property type="match status" value="1"/>
</dbReference>
<dbReference type="InterPro" id="IPR010982">
    <property type="entry name" value="Lambda_DNA-bd_dom_sf"/>
</dbReference>
<organism evidence="2 3">
    <name type="scientific">Stagnimonas aquatica</name>
    <dbReference type="NCBI Taxonomy" id="2689987"/>
    <lineage>
        <taxon>Bacteria</taxon>
        <taxon>Pseudomonadati</taxon>
        <taxon>Pseudomonadota</taxon>
        <taxon>Gammaproteobacteria</taxon>
        <taxon>Nevskiales</taxon>
        <taxon>Nevskiaceae</taxon>
        <taxon>Stagnimonas</taxon>
    </lineage>
</organism>
<dbReference type="Pfam" id="PF13560">
    <property type="entry name" value="HTH_31"/>
    <property type="match status" value="1"/>
</dbReference>
<feature type="domain" description="HTH cro/C1-type" evidence="1">
    <location>
        <begin position="18"/>
        <end position="73"/>
    </location>
</feature>
<evidence type="ECO:0000259" key="1">
    <source>
        <dbReference type="PROSITE" id="PS50943"/>
    </source>
</evidence>
<gene>
    <name evidence="2" type="ORF">ED208_10740</name>
</gene>
<reference evidence="2 3" key="1">
    <citation type="submission" date="2018-10" db="EMBL/GenBank/DDBJ databases">
        <authorList>
            <person name="Chen W.-M."/>
        </authorList>
    </citation>
    <scope>NUCLEOTIDE SEQUENCE [LARGE SCALE GENOMIC DNA]</scope>
    <source>
        <strain evidence="2 3">THS-13</strain>
    </source>
</reference>
<dbReference type="InterPro" id="IPR001387">
    <property type="entry name" value="Cro/C1-type_HTH"/>
</dbReference>
<sequence>MASRRNWETRRQDLRVLLKSVRLETGLTQMEMAARLRSRPQSYVSKSESGERKIDLVELEEICEAIGVDLLDFVRRYQASRAPD</sequence>
<evidence type="ECO:0000313" key="2">
    <source>
        <dbReference type="EMBL" id="ROH89596.1"/>
    </source>
</evidence>
<dbReference type="SUPFAM" id="SSF47413">
    <property type="entry name" value="lambda repressor-like DNA-binding domains"/>
    <property type="match status" value="1"/>
</dbReference>
<dbReference type="InParanoid" id="A0A3N0V9Z4"/>
<dbReference type="Proteomes" id="UP000282106">
    <property type="component" value="Unassembled WGS sequence"/>
</dbReference>
<keyword evidence="3" id="KW-1185">Reference proteome</keyword>
<accession>A0A3N0V9Z4</accession>
<dbReference type="SMART" id="SM00530">
    <property type="entry name" value="HTH_XRE"/>
    <property type="match status" value="1"/>
</dbReference>
<name>A0A3N0V9Z4_9GAMM</name>
<protein>
    <submittedName>
        <fullName evidence="2">XRE family transcriptional regulator</fullName>
    </submittedName>
</protein>